<keyword evidence="11" id="KW-0866">Nonsense-mediated mRNA decay</keyword>
<dbReference type="AlphaFoldDB" id="A0AAF0EQR4"/>
<name>A0AAF0EQR4_9BASI</name>
<evidence type="ECO:0000256" key="12">
    <source>
        <dbReference type="ARBA" id="ARBA00048432"/>
    </source>
</evidence>
<dbReference type="InterPro" id="IPR041679">
    <property type="entry name" value="DNA2/NAM7-like_C"/>
</dbReference>
<dbReference type="Pfam" id="PF18141">
    <property type="entry name" value="UPF1_1B_dom"/>
    <property type="match status" value="1"/>
</dbReference>
<dbReference type="GO" id="GO:0016787">
    <property type="term" value="F:hydrolase activity"/>
    <property type="evidence" value="ECO:0007669"/>
    <property type="project" value="UniProtKB-KW"/>
</dbReference>
<proteinExistence type="inferred from homology"/>
<sequence length="911" mass="101488">MSTTDALETQLSQLRVDARVNDSGSDDDATVMSDDAISESEGEYEHACAYCGVHNKNCVVQCLACKKWFCNGRGKTSGSHIVMHMVRSRHKEVMVHPDAPLAGTIPECYSCGSKNAFVLGFIPAKGDSVVVLLCRHPCASVSSTRHAAWDTKQWSPLIEDRAFLSWFIAPPTDAEMKRARPITAQQIHRLEDVWRENENASLDDLGKPGVEDDAVPTRLNYTDAYEYMGIFSPLVEIEAKYNQKMCESQAQHSVVVRWEERSNKSVTAFVRLPQVENGELQVAMGDEVILRSDAVEPEWVERGYITRLPTMLEPEIAIELTSRGVHPPSFSTAFVLEFVWKNTSFARMQVALKRFAVGDKGMSAYIRRCILGNVIPDTKVSMKTPSSFSAPGLPEPNHSQIFAIKSVLSRQLSLIQGPPGTGKTVTSATIVYQLCRMNSGPVLVCASSNVAVDQLTEKLHATGLQVVRLTARSREAAECSVSFLTLHEQVARINKPDLVKLRHKRGVGELSKREDKEYRRIIRSLECELLRAADVVCTTCVSAGDERLRGINFRTILIDEATQATEPESMIPISLGCKQLVFVGDHQQLGPVVMSPKAAKAGLQRSLFERLVLLGIVPLRLEVQYRMHPCLSEFPSNMFYEGMLQNGVTATERTRTQVEFPWPDTRMPMMFYRSIGQEEMSGSGTSFLNRTEASAVEKIITHFLRNNVLPSQIGVITPYQGQRAFLVMYMQLHGSLRKDLYSQVEVASVDAFQGREKDYIILSCVRSSESQGIGFLRDSRRLNVALTRAKYGIVIVGNPKVLNRDILWHYLLMHYKQRRVLVEGPLTNLQPSAMRFMRPRALRKKAAVGVAATPGDPLTTEALAALTATQHDRIRDMPEDLESLHGYKSQASIAAGDDMSEFGSHAAVTEF</sequence>
<keyword evidence="9 15" id="KW-0862">Zinc</keyword>
<dbReference type="GO" id="GO:0005524">
    <property type="term" value="F:ATP binding"/>
    <property type="evidence" value="ECO:0007669"/>
    <property type="project" value="UniProtKB-KW"/>
</dbReference>
<protein>
    <submittedName>
        <fullName evidence="17">ATP-dependent RNA helicase</fullName>
    </submittedName>
</protein>
<dbReference type="PANTHER" id="PTHR10887">
    <property type="entry name" value="DNA2/NAM7 HELICASE FAMILY"/>
    <property type="match status" value="1"/>
</dbReference>
<dbReference type="CDD" id="cd18039">
    <property type="entry name" value="DEXXQc_UPF1"/>
    <property type="match status" value="1"/>
</dbReference>
<dbReference type="Pfam" id="PF09416">
    <property type="entry name" value="UPF1_Zn_bind"/>
    <property type="match status" value="1"/>
</dbReference>
<keyword evidence="18" id="KW-1185">Reference proteome</keyword>
<evidence type="ECO:0000256" key="9">
    <source>
        <dbReference type="ARBA" id="ARBA00022833"/>
    </source>
</evidence>
<dbReference type="InterPro" id="IPR040812">
    <property type="entry name" value="UPF1_1B_dom"/>
</dbReference>
<dbReference type="InterPro" id="IPR018999">
    <property type="entry name" value="UPF1_CH/ZBD"/>
</dbReference>
<dbReference type="CDD" id="cd21400">
    <property type="entry name" value="ZBD_UPF1-like"/>
    <property type="match status" value="1"/>
</dbReference>
<dbReference type="Pfam" id="PF13087">
    <property type="entry name" value="AAA_12"/>
    <property type="match status" value="1"/>
</dbReference>
<dbReference type="Proteomes" id="UP001219933">
    <property type="component" value="Chromosome 1"/>
</dbReference>
<evidence type="ECO:0000256" key="5">
    <source>
        <dbReference type="ARBA" id="ARBA00022741"/>
    </source>
</evidence>
<dbReference type="GO" id="GO:0005737">
    <property type="term" value="C:cytoplasm"/>
    <property type="evidence" value="ECO:0007669"/>
    <property type="project" value="UniProtKB-SubCell"/>
</dbReference>
<evidence type="ECO:0000313" key="18">
    <source>
        <dbReference type="Proteomes" id="UP001219933"/>
    </source>
</evidence>
<evidence type="ECO:0000256" key="7">
    <source>
        <dbReference type="ARBA" id="ARBA00022801"/>
    </source>
</evidence>
<evidence type="ECO:0000256" key="4">
    <source>
        <dbReference type="ARBA" id="ARBA00022723"/>
    </source>
</evidence>
<dbReference type="Gene3D" id="6.10.140.1240">
    <property type="match status" value="1"/>
</dbReference>
<feature type="domain" description="Upf1" evidence="16">
    <location>
        <begin position="40"/>
        <end position="197"/>
    </location>
</feature>
<keyword evidence="7" id="KW-0378">Hydrolase</keyword>
<evidence type="ECO:0000256" key="14">
    <source>
        <dbReference type="ARBA" id="ARBA00055561"/>
    </source>
</evidence>
<gene>
    <name evidence="17" type="primary">NAM7</name>
    <name evidence="17" type="ORF">MCUN1_000115</name>
</gene>
<dbReference type="GO" id="GO:0003678">
    <property type="term" value="F:DNA helicase activity"/>
    <property type="evidence" value="ECO:0007669"/>
    <property type="project" value="UniProtKB-EC"/>
</dbReference>
<evidence type="ECO:0000256" key="15">
    <source>
        <dbReference type="PROSITE-ProRule" id="PRU01341"/>
    </source>
</evidence>
<feature type="region of interest" description="CC/SHH/C" evidence="15">
    <location>
        <begin position="62"/>
        <end position="90"/>
    </location>
</feature>
<keyword evidence="5" id="KW-0547">Nucleotide-binding</keyword>
<dbReference type="CDD" id="cd18808">
    <property type="entry name" value="SF1_C_Upf1"/>
    <property type="match status" value="1"/>
</dbReference>
<dbReference type="PANTHER" id="PTHR10887:SF364">
    <property type="entry name" value="REGULATOR OF NONSENSE TRANSCRIPTS 1"/>
    <property type="match status" value="1"/>
</dbReference>
<accession>A0AAF0EQR4</accession>
<comment type="function">
    <text evidence="14">RNA-dependent helicase required for nonsense-mediated decay (NMD) of aberrant mRNAs containing premature stop codons and modulates the expression level of normal mRNAs. Also capable of unwinding double-stranded DNA and translocating on single-stranded DNA.</text>
</comment>
<evidence type="ECO:0000313" key="17">
    <source>
        <dbReference type="EMBL" id="WFD33302.1"/>
    </source>
</evidence>
<evidence type="ECO:0000256" key="13">
    <source>
        <dbReference type="ARBA" id="ARBA00049390"/>
    </source>
</evidence>
<comment type="subcellular location">
    <subcellularLocation>
        <location evidence="1">Cytoplasm</location>
    </subcellularLocation>
</comment>
<evidence type="ECO:0000256" key="2">
    <source>
        <dbReference type="ARBA" id="ARBA00007913"/>
    </source>
</evidence>
<organism evidence="17 18">
    <name type="scientific">Malassezia cuniculi</name>
    <dbReference type="NCBI Taxonomy" id="948313"/>
    <lineage>
        <taxon>Eukaryota</taxon>
        <taxon>Fungi</taxon>
        <taxon>Dikarya</taxon>
        <taxon>Basidiomycota</taxon>
        <taxon>Ustilaginomycotina</taxon>
        <taxon>Malasseziomycetes</taxon>
        <taxon>Malasseziales</taxon>
        <taxon>Malasseziaceae</taxon>
        <taxon>Malassezia</taxon>
    </lineage>
</organism>
<evidence type="ECO:0000256" key="11">
    <source>
        <dbReference type="ARBA" id="ARBA00023161"/>
    </source>
</evidence>
<evidence type="ECO:0000256" key="1">
    <source>
        <dbReference type="ARBA" id="ARBA00004496"/>
    </source>
</evidence>
<keyword evidence="10" id="KW-0067">ATP-binding</keyword>
<comment type="catalytic activity">
    <reaction evidence="13">
        <text>ATP + H2O = ADP + phosphate + H(+)</text>
        <dbReference type="Rhea" id="RHEA:13065"/>
        <dbReference type="ChEBI" id="CHEBI:15377"/>
        <dbReference type="ChEBI" id="CHEBI:15378"/>
        <dbReference type="ChEBI" id="CHEBI:30616"/>
        <dbReference type="ChEBI" id="CHEBI:43474"/>
        <dbReference type="ChEBI" id="CHEBI:456216"/>
        <dbReference type="EC" id="3.6.4.13"/>
    </reaction>
    <physiologicalReaction direction="left-to-right" evidence="13">
        <dbReference type="Rhea" id="RHEA:13066"/>
    </physiologicalReaction>
</comment>
<evidence type="ECO:0000259" key="16">
    <source>
        <dbReference type="PROSITE" id="PS51997"/>
    </source>
</evidence>
<evidence type="ECO:0000256" key="8">
    <source>
        <dbReference type="ARBA" id="ARBA00022806"/>
    </source>
</evidence>
<comment type="similarity">
    <text evidence="2">Belongs to the DNA2/NAM7 helicase family.</text>
</comment>
<evidence type="ECO:0000256" key="3">
    <source>
        <dbReference type="ARBA" id="ARBA00022490"/>
    </source>
</evidence>
<reference evidence="17" key="1">
    <citation type="submission" date="2023-03" db="EMBL/GenBank/DDBJ databases">
        <title>Mating type loci evolution in Malassezia.</title>
        <authorList>
            <person name="Coelho M.A."/>
        </authorList>
    </citation>
    <scope>NUCLEOTIDE SEQUENCE</scope>
    <source>
        <strain evidence="17">CBS 11721</strain>
    </source>
</reference>
<dbReference type="Gene3D" id="2.40.30.230">
    <property type="match status" value="1"/>
</dbReference>
<dbReference type="SUPFAM" id="SSF52540">
    <property type="entry name" value="P-loop containing nucleoside triphosphate hydrolases"/>
    <property type="match status" value="1"/>
</dbReference>
<dbReference type="GO" id="GO:0003724">
    <property type="term" value="F:RNA helicase activity"/>
    <property type="evidence" value="ECO:0007669"/>
    <property type="project" value="UniProtKB-EC"/>
</dbReference>
<dbReference type="InterPro" id="IPR027417">
    <property type="entry name" value="P-loop_NTPase"/>
</dbReference>
<keyword evidence="4 15" id="KW-0479">Metal-binding</keyword>
<dbReference type="CDD" id="cd21407">
    <property type="entry name" value="1B_UPF1-like"/>
    <property type="match status" value="1"/>
</dbReference>
<dbReference type="EMBL" id="CP119877">
    <property type="protein sequence ID" value="WFD33302.1"/>
    <property type="molecule type" value="Genomic_DNA"/>
</dbReference>
<dbReference type="GO" id="GO:0008270">
    <property type="term" value="F:zinc ion binding"/>
    <property type="evidence" value="ECO:0007669"/>
    <property type="project" value="UniProtKB-UniRule"/>
</dbReference>
<feature type="region of interest" description="C3H" evidence="15">
    <location>
        <begin position="48"/>
        <end position="80"/>
    </location>
</feature>
<evidence type="ECO:0000256" key="10">
    <source>
        <dbReference type="ARBA" id="ARBA00022840"/>
    </source>
</evidence>
<dbReference type="GO" id="GO:0003723">
    <property type="term" value="F:RNA binding"/>
    <property type="evidence" value="ECO:0007669"/>
    <property type="project" value="InterPro"/>
</dbReference>
<dbReference type="PROSITE" id="PS51997">
    <property type="entry name" value="UPF1_CH_RICH"/>
    <property type="match status" value="1"/>
</dbReference>
<dbReference type="InterPro" id="IPR041677">
    <property type="entry name" value="DNA2/NAM7_AAA_11"/>
</dbReference>
<dbReference type="GO" id="GO:0000184">
    <property type="term" value="P:nuclear-transcribed mRNA catabolic process, nonsense-mediated decay"/>
    <property type="evidence" value="ECO:0007669"/>
    <property type="project" value="UniProtKB-KW"/>
</dbReference>
<keyword evidence="3" id="KW-0963">Cytoplasm</keyword>
<feature type="region of interest" description="C4" evidence="15">
    <location>
        <begin position="108"/>
        <end position="138"/>
    </location>
</feature>
<dbReference type="Gene3D" id="3.40.50.300">
    <property type="entry name" value="P-loop containing nucleotide triphosphate hydrolases"/>
    <property type="match status" value="2"/>
</dbReference>
<keyword evidence="8 17" id="KW-0347">Helicase</keyword>
<keyword evidence="6 15" id="KW-0863">Zinc-finger</keyword>
<dbReference type="Pfam" id="PF13086">
    <property type="entry name" value="AAA_11"/>
    <property type="match status" value="2"/>
</dbReference>
<evidence type="ECO:0000256" key="6">
    <source>
        <dbReference type="ARBA" id="ARBA00022771"/>
    </source>
</evidence>
<dbReference type="InterPro" id="IPR045055">
    <property type="entry name" value="DNA2/NAM7-like"/>
</dbReference>
<dbReference type="InterPro" id="IPR047187">
    <property type="entry name" value="SF1_C_Upf1"/>
</dbReference>
<dbReference type="FunFam" id="3.40.50.300:FF:000097">
    <property type="entry name" value="Regulator of nonsense transcripts 1"/>
    <property type="match status" value="1"/>
</dbReference>
<comment type="catalytic activity">
    <reaction evidence="12">
        <text>ATP + H2O = ADP + phosphate + H(+)</text>
        <dbReference type="Rhea" id="RHEA:13065"/>
        <dbReference type="ChEBI" id="CHEBI:15377"/>
        <dbReference type="ChEBI" id="CHEBI:15378"/>
        <dbReference type="ChEBI" id="CHEBI:30616"/>
        <dbReference type="ChEBI" id="CHEBI:43474"/>
        <dbReference type="ChEBI" id="CHEBI:456216"/>
        <dbReference type="EC" id="3.6.4.12"/>
    </reaction>
    <physiologicalReaction direction="left-to-right" evidence="12">
        <dbReference type="Rhea" id="RHEA:13066"/>
    </physiologicalReaction>
</comment>